<comment type="caution">
    <text evidence="2">The sequence shown here is derived from an EMBL/GenBank/DDBJ whole genome shotgun (WGS) entry which is preliminary data.</text>
</comment>
<keyword evidence="3" id="KW-1185">Reference proteome</keyword>
<evidence type="ECO:0000313" key="3">
    <source>
        <dbReference type="Proteomes" id="UP001054889"/>
    </source>
</evidence>
<evidence type="ECO:0000256" key="1">
    <source>
        <dbReference type="ARBA" id="ARBA00009995"/>
    </source>
</evidence>
<name>A0AAV5ECT9_ELECO</name>
<accession>A0AAV5ECT9</accession>
<proteinExistence type="inferred from homology"/>
<evidence type="ECO:0000313" key="2">
    <source>
        <dbReference type="EMBL" id="GJN20050.1"/>
    </source>
</evidence>
<dbReference type="SUPFAM" id="SSF53756">
    <property type="entry name" value="UDP-Glycosyltransferase/glycogen phosphorylase"/>
    <property type="match status" value="1"/>
</dbReference>
<dbReference type="Proteomes" id="UP001054889">
    <property type="component" value="Unassembled WGS sequence"/>
</dbReference>
<organism evidence="2 3">
    <name type="scientific">Eleusine coracana subsp. coracana</name>
    <dbReference type="NCBI Taxonomy" id="191504"/>
    <lineage>
        <taxon>Eukaryota</taxon>
        <taxon>Viridiplantae</taxon>
        <taxon>Streptophyta</taxon>
        <taxon>Embryophyta</taxon>
        <taxon>Tracheophyta</taxon>
        <taxon>Spermatophyta</taxon>
        <taxon>Magnoliopsida</taxon>
        <taxon>Liliopsida</taxon>
        <taxon>Poales</taxon>
        <taxon>Poaceae</taxon>
        <taxon>PACMAD clade</taxon>
        <taxon>Chloridoideae</taxon>
        <taxon>Cynodonteae</taxon>
        <taxon>Eleusininae</taxon>
        <taxon>Eleusine</taxon>
    </lineage>
</organism>
<dbReference type="PANTHER" id="PTHR11926:SF1412">
    <property type="entry name" value="UDP-GLYCOSYLTRANSFERASE 83A1-LIKE"/>
    <property type="match status" value="1"/>
</dbReference>
<dbReference type="Gene3D" id="3.40.50.2000">
    <property type="entry name" value="Glycogen Phosphorylase B"/>
    <property type="match status" value="1"/>
</dbReference>
<dbReference type="AlphaFoldDB" id="A0AAV5ECT9"/>
<comment type="similarity">
    <text evidence="1">Belongs to the UDP-glycosyltransferase family.</text>
</comment>
<protein>
    <submittedName>
        <fullName evidence="2">Uncharacterized protein</fullName>
    </submittedName>
</protein>
<dbReference type="PANTHER" id="PTHR11926">
    <property type="entry name" value="GLUCOSYL/GLUCURONOSYL TRANSFERASES"/>
    <property type="match status" value="1"/>
</dbReference>
<dbReference type="GO" id="GO:0080044">
    <property type="term" value="F:quercetin 7-O-glucosyltransferase activity"/>
    <property type="evidence" value="ECO:0007669"/>
    <property type="project" value="TreeGrafter"/>
</dbReference>
<reference evidence="2" key="1">
    <citation type="journal article" date="2018" name="DNA Res.">
        <title>Multiple hybrid de novo genome assembly of finger millet, an orphan allotetraploid crop.</title>
        <authorList>
            <person name="Hatakeyama M."/>
            <person name="Aluri S."/>
            <person name="Balachadran M.T."/>
            <person name="Sivarajan S.R."/>
            <person name="Patrignani A."/>
            <person name="Gruter S."/>
            <person name="Poveda L."/>
            <person name="Shimizu-Inatsugi R."/>
            <person name="Baeten J."/>
            <person name="Francoijs K.J."/>
            <person name="Nataraja K.N."/>
            <person name="Reddy Y.A.N."/>
            <person name="Phadnis S."/>
            <person name="Ravikumar R.L."/>
            <person name="Schlapbach R."/>
            <person name="Sreeman S.M."/>
            <person name="Shimizu K.K."/>
        </authorList>
    </citation>
    <scope>NUCLEOTIDE SEQUENCE</scope>
</reference>
<sequence>MELAHRLLNSGFAVTFVNTEFNHHRIVDVAAAGAGPSGIIGSRRLRLVGVADGMEEGEDRDNLVRLNTAMEEAVPPQLEVLLQGSGSSSGHGLGKVTCVVVDVGMSWALDGAKRRSLPVAALWAASAALLTVIIGAKKLIRDGVIDDDGAPIKLENNSFQLAESTTPMDATFLAWNWMGNRDAECLVFHYLTNTASTAVAMSDVLLCNTFADLEPDIFTQHSPAWILPIEAVSVLLLLQANFPITLPVLPFPNSAVNIWYQIRRSMEPYPFHYSRRPKPDSGVDSIDDIDPTIRFVFSELQKMESRLGDQIEGRCGGLESRVHEAEQKAEERFISLEMARSEVEAGRTSLEKHIGDIKLEVHRINRFFEQESLDNPQVKPSIFSNNVLASARHYGGAHANGPIGHRDDKQFRDREFGSVFTHTHDPGKGTNYDPHPLYYTMCFVDGLKDEIKSVIMVQRPSDLDSASALALVQEEAADSNRAAISRRYDPSFNRTCSKTALPLLPPP</sequence>
<dbReference type="EMBL" id="BQKI01000074">
    <property type="protein sequence ID" value="GJN20050.1"/>
    <property type="molecule type" value="Genomic_DNA"/>
</dbReference>
<dbReference type="GO" id="GO:0080043">
    <property type="term" value="F:quercetin 3-O-glucosyltransferase activity"/>
    <property type="evidence" value="ECO:0007669"/>
    <property type="project" value="TreeGrafter"/>
</dbReference>
<gene>
    <name evidence="2" type="primary">gb07376</name>
    <name evidence="2" type="ORF">PR202_gb07376</name>
</gene>
<reference evidence="2" key="2">
    <citation type="submission" date="2021-12" db="EMBL/GenBank/DDBJ databases">
        <title>Resequencing data analysis of finger millet.</title>
        <authorList>
            <person name="Hatakeyama M."/>
            <person name="Aluri S."/>
            <person name="Balachadran M.T."/>
            <person name="Sivarajan S.R."/>
            <person name="Poveda L."/>
            <person name="Shimizu-Inatsugi R."/>
            <person name="Schlapbach R."/>
            <person name="Sreeman S.M."/>
            <person name="Shimizu K.K."/>
        </authorList>
    </citation>
    <scope>NUCLEOTIDE SEQUENCE</scope>
</reference>